<dbReference type="InterPro" id="IPR011059">
    <property type="entry name" value="Metal-dep_hydrolase_composite"/>
</dbReference>
<reference evidence="2" key="2">
    <citation type="submission" date="2021-04" db="EMBL/GenBank/DDBJ databases">
        <authorList>
            <person name="Gilroy R."/>
        </authorList>
    </citation>
    <scope>NUCLEOTIDE SEQUENCE</scope>
    <source>
        <strain evidence="2">ChiHjej8B7-3636</strain>
    </source>
</reference>
<dbReference type="SUPFAM" id="SSF51556">
    <property type="entry name" value="Metallo-dependent hydrolases"/>
    <property type="match status" value="1"/>
</dbReference>
<dbReference type="InterPro" id="IPR032466">
    <property type="entry name" value="Metal_Hydrolase"/>
</dbReference>
<dbReference type="PANTHER" id="PTHR22642">
    <property type="entry name" value="IMIDAZOLONEPROPIONASE"/>
    <property type="match status" value="1"/>
</dbReference>
<gene>
    <name evidence="2" type="ORF">H9800_11325</name>
</gene>
<protein>
    <submittedName>
        <fullName evidence="2">Amidohydrolase family protein</fullName>
    </submittedName>
</protein>
<dbReference type="Gene3D" id="3.10.310.70">
    <property type="match status" value="1"/>
</dbReference>
<dbReference type="PANTHER" id="PTHR22642:SF2">
    <property type="entry name" value="PROTEIN LONG AFTER FAR-RED 3"/>
    <property type="match status" value="1"/>
</dbReference>
<dbReference type="GO" id="GO:0016810">
    <property type="term" value="F:hydrolase activity, acting on carbon-nitrogen (but not peptide) bonds"/>
    <property type="evidence" value="ECO:0007669"/>
    <property type="project" value="InterPro"/>
</dbReference>
<feature type="domain" description="Amidohydrolase 3" evidence="1">
    <location>
        <begin position="53"/>
        <end position="493"/>
    </location>
</feature>
<evidence type="ECO:0000259" key="1">
    <source>
        <dbReference type="Pfam" id="PF07969"/>
    </source>
</evidence>
<comment type="caution">
    <text evidence="2">The sequence shown here is derived from an EMBL/GenBank/DDBJ whole genome shotgun (WGS) entry which is preliminary data.</text>
</comment>
<proteinExistence type="predicted"/>
<name>A0A9D2H6H3_9MICO</name>
<dbReference type="SUPFAM" id="SSF51338">
    <property type="entry name" value="Composite domain of metallo-dependent hydrolases"/>
    <property type="match status" value="1"/>
</dbReference>
<accession>A0A9D2H6H3</accession>
<dbReference type="Pfam" id="PF07969">
    <property type="entry name" value="Amidohydro_3"/>
    <property type="match status" value="1"/>
</dbReference>
<dbReference type="AlphaFoldDB" id="A0A9D2H6H3"/>
<dbReference type="Proteomes" id="UP000824220">
    <property type="component" value="Unassembled WGS sequence"/>
</dbReference>
<evidence type="ECO:0000313" key="3">
    <source>
        <dbReference type="Proteomes" id="UP000824220"/>
    </source>
</evidence>
<dbReference type="Gene3D" id="3.20.20.140">
    <property type="entry name" value="Metal-dependent hydrolases"/>
    <property type="match status" value="1"/>
</dbReference>
<organism evidence="2 3">
    <name type="scientific">Candidatus Microbacterium stercoravium</name>
    <dbReference type="NCBI Taxonomy" id="2838697"/>
    <lineage>
        <taxon>Bacteria</taxon>
        <taxon>Bacillati</taxon>
        <taxon>Actinomycetota</taxon>
        <taxon>Actinomycetes</taxon>
        <taxon>Micrococcales</taxon>
        <taxon>Microbacteriaceae</taxon>
        <taxon>Microbacterium</taxon>
    </lineage>
</organism>
<reference evidence="2" key="1">
    <citation type="journal article" date="2021" name="PeerJ">
        <title>Extensive microbial diversity within the chicken gut microbiome revealed by metagenomics and culture.</title>
        <authorList>
            <person name="Gilroy R."/>
            <person name="Ravi A."/>
            <person name="Getino M."/>
            <person name="Pursley I."/>
            <person name="Horton D.L."/>
            <person name="Alikhan N.F."/>
            <person name="Baker D."/>
            <person name="Gharbi K."/>
            <person name="Hall N."/>
            <person name="Watson M."/>
            <person name="Adriaenssens E.M."/>
            <person name="Foster-Nyarko E."/>
            <person name="Jarju S."/>
            <person name="Secka A."/>
            <person name="Antonio M."/>
            <person name="Oren A."/>
            <person name="Chaudhuri R.R."/>
            <person name="La Ragione R."/>
            <person name="Hildebrand F."/>
            <person name="Pallen M.J."/>
        </authorList>
    </citation>
    <scope>NUCLEOTIDE SEQUENCE</scope>
    <source>
        <strain evidence="2">ChiHjej8B7-3636</strain>
    </source>
</reference>
<dbReference type="EMBL" id="DXAM01000153">
    <property type="protein sequence ID" value="HJA05438.1"/>
    <property type="molecule type" value="Genomic_DNA"/>
</dbReference>
<evidence type="ECO:0000313" key="2">
    <source>
        <dbReference type="EMBL" id="HJA05438.1"/>
    </source>
</evidence>
<dbReference type="Gene3D" id="2.30.40.10">
    <property type="entry name" value="Urease, subunit C, domain 1"/>
    <property type="match status" value="1"/>
</dbReference>
<sequence length="495" mass="51441">MVDVVANVRIGGEGRELLAHPDAERDGLFDLWISGGRVVDIAPAGNLRRRGTVLDAEDAWAIPGLRDHHVHALQAALFLDRPTVAPAIGAAEALRIAAGAAPEADGRRVLVGMRHAFWHDAPALASLDDATGRTPTYLVNGDLHSVWMNSAAFAREGIAPDPSGLVREQAAFDVCNALHDVDVAVADGALERMAARAAARGLVGISDLEMGWQTDAWRRRADAGWDLLRVASGIYPQHLARAIVQGLETGDALDSTGLITVGAVKIVSDGSLGTRTAATSAPYRGGGRGAMNLGRDESVETITRAAGAGLASTVHAIGDVAVTAALDAFALAEVPGRIEHAQLVAASDVPRFARLGVEASVQPQHALDDRELTDALWADQQATPYPLRALGDAGANLLFGSDAPVSTLDPWVQIAAAVARTDDGRAAWRPEQAVDARTALAASTAGGSAHPHVIEPGAIADLAIIAEDPLAAAPDELRAMPVHATLLAGRVTHLA</sequence>
<dbReference type="InterPro" id="IPR013108">
    <property type="entry name" value="Amidohydro_3"/>
</dbReference>